<keyword evidence="4" id="KW-1185">Reference proteome</keyword>
<feature type="compositionally biased region" description="Polar residues" evidence="1">
    <location>
        <begin position="346"/>
        <end position="358"/>
    </location>
</feature>
<dbReference type="EMBL" id="BEGY01000015">
    <property type="protein sequence ID" value="GAX76166.1"/>
    <property type="molecule type" value="Genomic_DNA"/>
</dbReference>
<evidence type="ECO:0000256" key="2">
    <source>
        <dbReference type="SAM" id="Phobius"/>
    </source>
</evidence>
<protein>
    <submittedName>
        <fullName evidence="3">Uncharacterized protein</fullName>
    </submittedName>
</protein>
<evidence type="ECO:0000313" key="4">
    <source>
        <dbReference type="Proteomes" id="UP000232323"/>
    </source>
</evidence>
<dbReference type="Proteomes" id="UP000232323">
    <property type="component" value="Unassembled WGS sequence"/>
</dbReference>
<dbReference type="OrthoDB" id="549065at2759"/>
<feature type="transmembrane region" description="Helical" evidence="2">
    <location>
        <begin position="6"/>
        <end position="29"/>
    </location>
</feature>
<keyword evidence="2" id="KW-0812">Transmembrane</keyword>
<reference evidence="3 4" key="1">
    <citation type="submission" date="2017-08" db="EMBL/GenBank/DDBJ databases">
        <title>Acidophilic green algal genome provides insights into adaptation to an acidic environment.</title>
        <authorList>
            <person name="Hirooka S."/>
            <person name="Hirose Y."/>
            <person name="Kanesaki Y."/>
            <person name="Higuchi S."/>
            <person name="Fujiwara T."/>
            <person name="Onuma R."/>
            <person name="Era A."/>
            <person name="Ohbayashi R."/>
            <person name="Uzuka A."/>
            <person name="Nozaki H."/>
            <person name="Yoshikawa H."/>
            <person name="Miyagishima S.Y."/>
        </authorList>
    </citation>
    <scope>NUCLEOTIDE SEQUENCE [LARGE SCALE GENOMIC DNA]</scope>
    <source>
        <strain evidence="3 4">NIES-2499</strain>
    </source>
</reference>
<evidence type="ECO:0000313" key="3">
    <source>
        <dbReference type="EMBL" id="GAX76166.1"/>
    </source>
</evidence>
<organism evidence="3 4">
    <name type="scientific">Chlamydomonas eustigma</name>
    <dbReference type="NCBI Taxonomy" id="1157962"/>
    <lineage>
        <taxon>Eukaryota</taxon>
        <taxon>Viridiplantae</taxon>
        <taxon>Chlorophyta</taxon>
        <taxon>core chlorophytes</taxon>
        <taxon>Chlorophyceae</taxon>
        <taxon>CS clade</taxon>
        <taxon>Chlamydomonadales</taxon>
        <taxon>Chlamydomonadaceae</taxon>
        <taxon>Chlamydomonas</taxon>
    </lineage>
</organism>
<evidence type="ECO:0000256" key="1">
    <source>
        <dbReference type="SAM" id="MobiDB-lite"/>
    </source>
</evidence>
<proteinExistence type="predicted"/>
<comment type="caution">
    <text evidence="3">The sequence shown here is derived from an EMBL/GenBank/DDBJ whole genome shotgun (WGS) entry which is preliminary data.</text>
</comment>
<feature type="region of interest" description="Disordered" evidence="1">
    <location>
        <begin position="341"/>
        <end position="365"/>
    </location>
</feature>
<name>A0A250WZF9_9CHLO</name>
<feature type="transmembrane region" description="Helical" evidence="2">
    <location>
        <begin position="50"/>
        <end position="66"/>
    </location>
</feature>
<accession>A0A250WZF9</accession>
<feature type="transmembrane region" description="Helical" evidence="2">
    <location>
        <begin position="78"/>
        <end position="104"/>
    </location>
</feature>
<gene>
    <name evidence="3" type="ORF">CEUSTIGMA_g3610.t1</name>
</gene>
<dbReference type="AlphaFoldDB" id="A0A250WZF9"/>
<sequence length="534" mass="60160">MDFSNIHTYTLLVLQLLITFIVGSFILVLDVKSESFIDPLCNWMANTSESILLMITIMGLMLYNPLTLQSTIDAFQNLILIFVIGYVALGVLLIAVEGFFQMYISVLKSRHNTIAKKWGHKIRRYRFMYDFFTPMFMFRWLFKAKLEDWQDWHKLCVMLVDYSHPTCEASYLSSKKIGRSFWRYMLHSFPETIDYLATVDLSHREHFSEYIEVMYQYFFETKDEVQHQLHDIINDKYRAPFAQFLAGADDEEIAFVNKVMKSAFEKARGKAAVREMAVAANRAKSATSARNAESMNHVESSFNSFSKSMESMPTPTKAVVVAAMSTIDDKDFGKVSEIHMKEETSEISSSGGKSTPSENAKRETLVSSEVELAAIRSSGNDVMPFDSVEPPRTFYAGSHEAAVHPGAAALYLDEFEDILDLPAQRKKSQAAWDNIEAQLTLGTSMSQKSRSGSRGVSRAGGSVVNNMQDIQTNAEVQDEDAGSRVWPALRAAEVTNSYVPPQPILETVSSFRHDIGELEDEVSSEMSSGLIELT</sequence>
<keyword evidence="2" id="KW-1133">Transmembrane helix</keyword>
<keyword evidence="2" id="KW-0472">Membrane</keyword>